<protein>
    <submittedName>
        <fullName evidence="2">M23 family metallopeptidase</fullName>
    </submittedName>
</protein>
<dbReference type="Pfam" id="PF01551">
    <property type="entry name" value="Peptidase_M23"/>
    <property type="match status" value="1"/>
</dbReference>
<dbReference type="InterPro" id="IPR016047">
    <property type="entry name" value="M23ase_b-sheet_dom"/>
</dbReference>
<dbReference type="OrthoDB" id="9810477at2"/>
<comment type="caution">
    <text evidence="2">The sequence shown here is derived from an EMBL/GenBank/DDBJ whole genome shotgun (WGS) entry which is preliminary data.</text>
</comment>
<name>A0A4R0N548_9SPHI</name>
<evidence type="ECO:0000259" key="1">
    <source>
        <dbReference type="Pfam" id="PF01551"/>
    </source>
</evidence>
<dbReference type="Gene3D" id="2.70.70.10">
    <property type="entry name" value="Glucose Permease (Domain IIA)"/>
    <property type="match status" value="1"/>
</dbReference>
<evidence type="ECO:0000313" key="3">
    <source>
        <dbReference type="Proteomes" id="UP000291117"/>
    </source>
</evidence>
<sequence>MFLHYIVKCAICIFSFTGLIPLSGNTQVFNTAGISARSKSVNLYHSKALKPFTTLATKDATLILLSTQPRDTSVKIAKDFLFCMPLKNLQLTSSFGWRRHPVTGKADFHKGVDLSARSEPIYSVLKGIVNETGFNPILGNFIRIEHGVVESIYGHLSLIIVRAGQAVDAAQVIGISGSTGRATGEHLHFSIKTDGTYIHPLHFLKRLAD</sequence>
<dbReference type="InterPro" id="IPR050570">
    <property type="entry name" value="Cell_wall_metabolism_enzyme"/>
</dbReference>
<dbReference type="GO" id="GO:0004222">
    <property type="term" value="F:metalloendopeptidase activity"/>
    <property type="evidence" value="ECO:0007669"/>
    <property type="project" value="TreeGrafter"/>
</dbReference>
<dbReference type="CDD" id="cd12797">
    <property type="entry name" value="M23_peptidase"/>
    <property type="match status" value="1"/>
</dbReference>
<dbReference type="PANTHER" id="PTHR21666">
    <property type="entry name" value="PEPTIDASE-RELATED"/>
    <property type="match status" value="1"/>
</dbReference>
<evidence type="ECO:0000313" key="2">
    <source>
        <dbReference type="EMBL" id="TCC94985.1"/>
    </source>
</evidence>
<keyword evidence="3" id="KW-1185">Reference proteome</keyword>
<accession>A0A4R0N548</accession>
<proteinExistence type="predicted"/>
<feature type="domain" description="M23ase beta-sheet core" evidence="1">
    <location>
        <begin position="108"/>
        <end position="200"/>
    </location>
</feature>
<dbReference type="PANTHER" id="PTHR21666:SF270">
    <property type="entry name" value="MUREIN HYDROLASE ACTIVATOR ENVC"/>
    <property type="match status" value="1"/>
</dbReference>
<gene>
    <name evidence="2" type="ORF">EZ444_15865</name>
</gene>
<dbReference type="Proteomes" id="UP000291117">
    <property type="component" value="Unassembled WGS sequence"/>
</dbReference>
<organism evidence="2 3">
    <name type="scientific">Pedobacter hiemivivus</name>
    <dbReference type="NCBI Taxonomy" id="2530454"/>
    <lineage>
        <taxon>Bacteria</taxon>
        <taxon>Pseudomonadati</taxon>
        <taxon>Bacteroidota</taxon>
        <taxon>Sphingobacteriia</taxon>
        <taxon>Sphingobacteriales</taxon>
        <taxon>Sphingobacteriaceae</taxon>
        <taxon>Pedobacter</taxon>
    </lineage>
</organism>
<dbReference type="SUPFAM" id="SSF51261">
    <property type="entry name" value="Duplicated hybrid motif"/>
    <property type="match status" value="1"/>
</dbReference>
<reference evidence="2 3" key="1">
    <citation type="submission" date="2019-02" db="EMBL/GenBank/DDBJ databases">
        <title>Pedobacter sp. RP-3-8 sp. nov., isolated from Arctic soil.</title>
        <authorList>
            <person name="Dahal R.H."/>
        </authorList>
    </citation>
    <scope>NUCLEOTIDE SEQUENCE [LARGE SCALE GENOMIC DNA]</scope>
    <source>
        <strain evidence="2 3">RP-3-8</strain>
    </source>
</reference>
<dbReference type="InterPro" id="IPR011055">
    <property type="entry name" value="Dup_hybrid_motif"/>
</dbReference>
<dbReference type="EMBL" id="SJSM01000010">
    <property type="protein sequence ID" value="TCC94985.1"/>
    <property type="molecule type" value="Genomic_DNA"/>
</dbReference>
<dbReference type="AlphaFoldDB" id="A0A4R0N548"/>